<accession>A0A0R3MNB0</accession>
<feature type="compositionally biased region" description="Basic and acidic residues" evidence="1">
    <location>
        <begin position="7"/>
        <end position="20"/>
    </location>
</feature>
<gene>
    <name evidence="2" type="ORF">CQ14_06810</name>
</gene>
<name>A0A0R3MNB0_9BRAD</name>
<dbReference type="Proteomes" id="UP000051660">
    <property type="component" value="Unassembled WGS sequence"/>
</dbReference>
<dbReference type="RefSeq" id="WP_057859812.1">
    <property type="nucleotide sequence ID" value="NZ_LLYB01000081.1"/>
</dbReference>
<proteinExistence type="predicted"/>
<reference evidence="2 3" key="1">
    <citation type="submission" date="2014-03" db="EMBL/GenBank/DDBJ databases">
        <title>Bradyrhizobium valentinum sp. nov., isolated from effective nodules of Lupinus mariae-josephae, a lupine endemic of basic-lime soils in Eastern Spain.</title>
        <authorList>
            <person name="Duran D."/>
            <person name="Rey L."/>
            <person name="Navarro A."/>
            <person name="Busquets A."/>
            <person name="Imperial J."/>
            <person name="Ruiz-Argueso T."/>
        </authorList>
    </citation>
    <scope>NUCLEOTIDE SEQUENCE [LARGE SCALE GENOMIC DNA]</scope>
    <source>
        <strain evidence="2 3">CCBAU 23086</strain>
    </source>
</reference>
<dbReference type="OrthoDB" id="8447718at2"/>
<evidence type="ECO:0000256" key="1">
    <source>
        <dbReference type="SAM" id="MobiDB-lite"/>
    </source>
</evidence>
<evidence type="ECO:0000313" key="2">
    <source>
        <dbReference type="EMBL" id="KRR21354.1"/>
    </source>
</evidence>
<dbReference type="AlphaFoldDB" id="A0A0R3MNB0"/>
<sequence length="235" mass="26216">MLTATTGERHYDPRQPPFEPDRLERFEWHKGLSLDMIRLHTKTDDVPGVTDEQLELYRASSIEAAEFYTGMLLAGQRTVVEPVQGPPSRPGKLTYRMRLRYPVADGMVYLYGGSHPADNVVFQVPPNTRSIRVPIRSGLIDLTNCCDPCASHALNRGMMVAYKAGFRCMEDVPAGIVVGCLQYIAWIIEHPGDELMTQRNRKDNSTKIGGVSGSNNIAMVSGALESWRLYDSEAI</sequence>
<organism evidence="2 3">
    <name type="scientific">Bradyrhizobium lablabi</name>
    <dbReference type="NCBI Taxonomy" id="722472"/>
    <lineage>
        <taxon>Bacteria</taxon>
        <taxon>Pseudomonadati</taxon>
        <taxon>Pseudomonadota</taxon>
        <taxon>Alphaproteobacteria</taxon>
        <taxon>Hyphomicrobiales</taxon>
        <taxon>Nitrobacteraceae</taxon>
        <taxon>Bradyrhizobium</taxon>
    </lineage>
</organism>
<evidence type="ECO:0000313" key="3">
    <source>
        <dbReference type="Proteomes" id="UP000051660"/>
    </source>
</evidence>
<comment type="caution">
    <text evidence="2">The sequence shown here is derived from an EMBL/GenBank/DDBJ whole genome shotgun (WGS) entry which is preliminary data.</text>
</comment>
<protein>
    <submittedName>
        <fullName evidence="2">Uncharacterized protein</fullName>
    </submittedName>
</protein>
<feature type="region of interest" description="Disordered" evidence="1">
    <location>
        <begin position="1"/>
        <end position="20"/>
    </location>
</feature>
<dbReference type="EMBL" id="LLYB01000081">
    <property type="protein sequence ID" value="KRR21354.1"/>
    <property type="molecule type" value="Genomic_DNA"/>
</dbReference>